<evidence type="ECO:0000256" key="4">
    <source>
        <dbReference type="ARBA" id="ARBA00022692"/>
    </source>
</evidence>
<dbReference type="EMBL" id="JAHMHQ010000004">
    <property type="protein sequence ID" value="KAK1640309.1"/>
    <property type="molecule type" value="Genomic_DNA"/>
</dbReference>
<reference evidence="10" key="1">
    <citation type="submission" date="2021-06" db="EMBL/GenBank/DDBJ databases">
        <title>Comparative genomics, transcriptomics and evolutionary studies reveal genomic signatures of adaptation to plant cell wall in hemibiotrophic fungi.</title>
        <authorList>
            <consortium name="DOE Joint Genome Institute"/>
            <person name="Baroncelli R."/>
            <person name="Diaz J.F."/>
            <person name="Benocci T."/>
            <person name="Peng M."/>
            <person name="Battaglia E."/>
            <person name="Haridas S."/>
            <person name="Andreopoulos W."/>
            <person name="Labutti K."/>
            <person name="Pangilinan J."/>
            <person name="Floch G.L."/>
            <person name="Makela M.R."/>
            <person name="Henrissat B."/>
            <person name="Grigoriev I.V."/>
            <person name="Crouch J.A."/>
            <person name="De Vries R.P."/>
            <person name="Sukno S.A."/>
            <person name="Thon M.R."/>
        </authorList>
    </citation>
    <scope>NUCLEOTIDE SEQUENCE</scope>
    <source>
        <strain evidence="10">CBS 102054</strain>
    </source>
</reference>
<dbReference type="PANTHER" id="PTHR13202">
    <property type="entry name" value="MICROSOMAL SIGNAL PEPTIDASE 12 KDA SUBUNIT"/>
    <property type="match status" value="1"/>
</dbReference>
<evidence type="ECO:0000313" key="10">
    <source>
        <dbReference type="EMBL" id="KAK1640309.1"/>
    </source>
</evidence>
<dbReference type="GO" id="GO:0045047">
    <property type="term" value="P:protein targeting to ER"/>
    <property type="evidence" value="ECO:0007669"/>
    <property type="project" value="TreeGrafter"/>
</dbReference>
<comment type="subcellular location">
    <subcellularLocation>
        <location evidence="1">Endoplasmic reticulum membrane</location>
        <topology evidence="1">Multi-pass membrane protein</topology>
    </subcellularLocation>
</comment>
<gene>
    <name evidence="10" type="ORF">BDP81DRAFT_419775</name>
</gene>
<keyword evidence="11" id="KW-1185">Reference proteome</keyword>
<comment type="function">
    <text evidence="8">Component of the signal peptidase complex (SPC) which catalyzes the cleavage of N-terminal signal sequences from nascent proteins as they are translocated into the lumen of the endoplasmic reticulum. Dispensable for SPC enzymatic activity.</text>
</comment>
<accession>A0AAI9ZXZ7</accession>
<keyword evidence="6 9" id="KW-1133">Transmembrane helix</keyword>
<dbReference type="GO" id="GO:0005787">
    <property type="term" value="C:signal peptidase complex"/>
    <property type="evidence" value="ECO:0007669"/>
    <property type="project" value="InterPro"/>
</dbReference>
<evidence type="ECO:0000256" key="6">
    <source>
        <dbReference type="ARBA" id="ARBA00022989"/>
    </source>
</evidence>
<evidence type="ECO:0000256" key="9">
    <source>
        <dbReference type="SAM" id="Phobius"/>
    </source>
</evidence>
<feature type="transmembrane region" description="Helical" evidence="9">
    <location>
        <begin position="27"/>
        <end position="47"/>
    </location>
</feature>
<dbReference type="Proteomes" id="UP001243989">
    <property type="component" value="Unassembled WGS sequence"/>
</dbReference>
<keyword evidence="4 9" id="KW-0812">Transmembrane</keyword>
<dbReference type="InterPro" id="IPR009542">
    <property type="entry name" value="Spc1/SPCS1"/>
</dbReference>
<sequence>MADQILDKVRDIAEGQIDFEGQKLADLLATLLLSASGVLAFIIGYILQDIKLAVYVGLGGTVLTFLLVVPPWPFFKQHPVKWLQPGSTSGSGARNVATIEKSG</sequence>
<feature type="transmembrane region" description="Helical" evidence="9">
    <location>
        <begin position="53"/>
        <end position="75"/>
    </location>
</feature>
<keyword evidence="5" id="KW-0256">Endoplasmic reticulum</keyword>
<proteinExistence type="inferred from homology"/>
<evidence type="ECO:0000256" key="8">
    <source>
        <dbReference type="ARBA" id="ARBA00045204"/>
    </source>
</evidence>
<evidence type="ECO:0000256" key="3">
    <source>
        <dbReference type="ARBA" id="ARBA00017059"/>
    </source>
</evidence>
<comment type="caution">
    <text evidence="10">The sequence shown here is derived from an EMBL/GenBank/DDBJ whole genome shotgun (WGS) entry which is preliminary data.</text>
</comment>
<evidence type="ECO:0000256" key="5">
    <source>
        <dbReference type="ARBA" id="ARBA00022824"/>
    </source>
</evidence>
<evidence type="ECO:0000256" key="7">
    <source>
        <dbReference type="ARBA" id="ARBA00023136"/>
    </source>
</evidence>
<organism evidence="10 11">
    <name type="scientific">Colletotrichum phormii</name>
    <dbReference type="NCBI Taxonomy" id="359342"/>
    <lineage>
        <taxon>Eukaryota</taxon>
        <taxon>Fungi</taxon>
        <taxon>Dikarya</taxon>
        <taxon>Ascomycota</taxon>
        <taxon>Pezizomycotina</taxon>
        <taxon>Sordariomycetes</taxon>
        <taxon>Hypocreomycetidae</taxon>
        <taxon>Glomerellales</taxon>
        <taxon>Glomerellaceae</taxon>
        <taxon>Colletotrichum</taxon>
        <taxon>Colletotrichum acutatum species complex</taxon>
    </lineage>
</organism>
<evidence type="ECO:0000256" key="1">
    <source>
        <dbReference type="ARBA" id="ARBA00004477"/>
    </source>
</evidence>
<name>A0AAI9ZXZ7_9PEZI</name>
<dbReference type="AlphaFoldDB" id="A0AAI9ZXZ7"/>
<dbReference type="GeneID" id="85474658"/>
<dbReference type="GO" id="GO:0006465">
    <property type="term" value="P:signal peptide processing"/>
    <property type="evidence" value="ECO:0007669"/>
    <property type="project" value="InterPro"/>
</dbReference>
<protein>
    <recommendedName>
        <fullName evidence="3">Signal peptidase complex subunit 1</fullName>
    </recommendedName>
</protein>
<dbReference type="Pfam" id="PF06645">
    <property type="entry name" value="SPC12"/>
    <property type="match status" value="1"/>
</dbReference>
<evidence type="ECO:0000313" key="11">
    <source>
        <dbReference type="Proteomes" id="UP001243989"/>
    </source>
</evidence>
<dbReference type="PANTHER" id="PTHR13202:SF0">
    <property type="entry name" value="SIGNAL PEPTIDASE COMPLEX SUBUNIT 1"/>
    <property type="match status" value="1"/>
</dbReference>
<evidence type="ECO:0000256" key="2">
    <source>
        <dbReference type="ARBA" id="ARBA00005245"/>
    </source>
</evidence>
<comment type="similarity">
    <text evidence="2">Belongs to the SPCS1 family.</text>
</comment>
<keyword evidence="7 9" id="KW-0472">Membrane</keyword>
<dbReference type="RefSeq" id="XP_060448916.1">
    <property type="nucleotide sequence ID" value="XM_060589796.1"/>
</dbReference>